<dbReference type="AlphaFoldDB" id="A0A5S9R824"/>
<dbReference type="OrthoDB" id="4629108at2"/>
<keyword evidence="2" id="KW-0472">Membrane</keyword>
<keyword evidence="4" id="KW-1185">Reference proteome</keyword>
<gene>
    <name evidence="3" type="ORF">AELLOGFF_01813</name>
</gene>
<keyword evidence="2" id="KW-0812">Transmembrane</keyword>
<evidence type="ECO:0000256" key="1">
    <source>
        <dbReference type="SAM" id="MobiDB-lite"/>
    </source>
</evidence>
<accession>A0A5S9R824</accession>
<reference evidence="3 4" key="1">
    <citation type="submission" date="2019-11" db="EMBL/GenBank/DDBJ databases">
        <authorList>
            <person name="Holert J."/>
        </authorList>
    </citation>
    <scope>NUCLEOTIDE SEQUENCE [LARGE SCALE GENOMIC DNA]</scope>
    <source>
        <strain evidence="3">BC8_1</strain>
    </source>
</reference>
<feature type="compositionally biased region" description="Acidic residues" evidence="1">
    <location>
        <begin position="412"/>
        <end position="430"/>
    </location>
</feature>
<proteinExistence type="predicted"/>
<keyword evidence="2" id="KW-1133">Transmembrane helix</keyword>
<feature type="compositionally biased region" description="Acidic residues" evidence="1">
    <location>
        <begin position="437"/>
        <end position="467"/>
    </location>
</feature>
<evidence type="ECO:0000256" key="2">
    <source>
        <dbReference type="SAM" id="Phobius"/>
    </source>
</evidence>
<dbReference type="RefSeq" id="WP_159234837.1">
    <property type="nucleotide sequence ID" value="NZ_CACSIP010000056.1"/>
</dbReference>
<feature type="region of interest" description="Disordered" evidence="1">
    <location>
        <begin position="390"/>
        <end position="508"/>
    </location>
</feature>
<feature type="compositionally biased region" description="Basic and acidic residues" evidence="1">
    <location>
        <begin position="468"/>
        <end position="508"/>
    </location>
</feature>
<feature type="transmembrane region" description="Helical" evidence="2">
    <location>
        <begin position="29"/>
        <end position="49"/>
    </location>
</feature>
<evidence type="ECO:0000313" key="4">
    <source>
        <dbReference type="Proteomes" id="UP000430146"/>
    </source>
</evidence>
<sequence length="508" mass="52814">MQQQLRAGSVACDYDEPGRSPWADRRNKFALAGAAVVTASALAITPVTVMPATPALPDAHPAAVELSAFENPLALWGTTISNTLTTTGGLGHNIVEQMTALGESLGNPALHAEIVDVVMSSLTNPLSILSETLMFPFTYGGRIGAGIEALSSASSEAFSKLPAALLTSLGYLAQGQFLAAYGQINNWFLVDALSTGRAGLLDALRVPGDFLESIGLDPLARILGTSWMDEGTAGPGYGAGLLSRGVIGNLGRALFAPGVTAIFQTVEILDRAREALLSGDFVTLASEILNAPAKITNAFLNGYVPAFVDDPDSPFPPDGPGRNFPGLFSPTGTLDFFFVQIPREIARALNLQRPESTTETTLETPAPLTAVSSTDVALSSDSITLDVDPVVSEKVSAPDPEGDASGIVVHDEVEDEVTDDTDTATGDTEDSTQATEDATDDESGETEDATDDESGDSADATDESDDGATDRDKKSDDDKSDSNAKSRADNNSDSDGKSDGDGKSDSGE</sequence>
<protein>
    <recommendedName>
        <fullName evidence="5">PE-PGRS family protein</fullName>
    </recommendedName>
</protein>
<name>A0A5S9R824_MYCVN</name>
<dbReference type="Proteomes" id="UP000430146">
    <property type="component" value="Unassembled WGS sequence"/>
</dbReference>
<organism evidence="3 4">
    <name type="scientific">Mycolicibacterium vanbaalenii</name>
    <name type="common">Mycobacterium vanbaalenii</name>
    <dbReference type="NCBI Taxonomy" id="110539"/>
    <lineage>
        <taxon>Bacteria</taxon>
        <taxon>Bacillati</taxon>
        <taxon>Actinomycetota</taxon>
        <taxon>Actinomycetes</taxon>
        <taxon>Mycobacteriales</taxon>
        <taxon>Mycobacteriaceae</taxon>
        <taxon>Mycolicibacterium</taxon>
    </lineage>
</organism>
<evidence type="ECO:0008006" key="5">
    <source>
        <dbReference type="Google" id="ProtNLM"/>
    </source>
</evidence>
<evidence type="ECO:0000313" key="3">
    <source>
        <dbReference type="EMBL" id="CAA0134698.1"/>
    </source>
</evidence>
<dbReference type="EMBL" id="CACSIP010000056">
    <property type="protein sequence ID" value="CAA0134698.1"/>
    <property type="molecule type" value="Genomic_DNA"/>
</dbReference>